<feature type="region of interest" description="Disordered" evidence="1">
    <location>
        <begin position="1"/>
        <end position="32"/>
    </location>
</feature>
<dbReference type="EMBL" id="CACVKT020002840">
    <property type="protein sequence ID" value="CAC5380108.1"/>
    <property type="molecule type" value="Genomic_DNA"/>
</dbReference>
<dbReference type="AlphaFoldDB" id="A0A6J8B814"/>
<sequence>MFNGEWSNQKSKEKSSSEEASESNPQTSKNQTCFTKVRLSVQGGMKTVLNVSEESTKGGTLTGFTKEEINFAKMGMIILNILADVLFDLLKQDNLNLRSRSDCDISYLYREHRNLNKHIPSNSRNRRCPPGPWGGTWLDIQVTDIAIGDDIERIRLTRNELQHSKTFLLDDIRCNELYTIIADLLKRFNQHNKPGRLYTDHLNEIRAKTISADEMKVLQHQIKNEIELGKLAFLLDKFPGNRN</sequence>
<accession>A0A6J8B814</accession>
<organism evidence="2 3">
    <name type="scientific">Mytilus coruscus</name>
    <name type="common">Sea mussel</name>
    <dbReference type="NCBI Taxonomy" id="42192"/>
    <lineage>
        <taxon>Eukaryota</taxon>
        <taxon>Metazoa</taxon>
        <taxon>Spiralia</taxon>
        <taxon>Lophotrochozoa</taxon>
        <taxon>Mollusca</taxon>
        <taxon>Bivalvia</taxon>
        <taxon>Autobranchia</taxon>
        <taxon>Pteriomorphia</taxon>
        <taxon>Mytilida</taxon>
        <taxon>Mytiloidea</taxon>
        <taxon>Mytilidae</taxon>
        <taxon>Mytilinae</taxon>
        <taxon>Mytilus</taxon>
    </lineage>
</organism>
<evidence type="ECO:0000313" key="3">
    <source>
        <dbReference type="Proteomes" id="UP000507470"/>
    </source>
</evidence>
<evidence type="ECO:0000256" key="1">
    <source>
        <dbReference type="SAM" id="MobiDB-lite"/>
    </source>
</evidence>
<proteinExistence type="predicted"/>
<name>A0A6J8B814_MYTCO</name>
<dbReference type="Proteomes" id="UP000507470">
    <property type="component" value="Unassembled WGS sequence"/>
</dbReference>
<protein>
    <recommendedName>
        <fullName evidence="4">DZIP3-like HEPN domain-containing protein</fullName>
    </recommendedName>
</protein>
<evidence type="ECO:0008006" key="4">
    <source>
        <dbReference type="Google" id="ProtNLM"/>
    </source>
</evidence>
<gene>
    <name evidence="2" type="ORF">MCOR_16100</name>
</gene>
<evidence type="ECO:0000313" key="2">
    <source>
        <dbReference type="EMBL" id="CAC5380108.1"/>
    </source>
</evidence>
<reference evidence="2 3" key="1">
    <citation type="submission" date="2020-06" db="EMBL/GenBank/DDBJ databases">
        <authorList>
            <person name="Li R."/>
            <person name="Bekaert M."/>
        </authorList>
    </citation>
    <scope>NUCLEOTIDE SEQUENCE [LARGE SCALE GENOMIC DNA]</scope>
    <source>
        <strain evidence="3">wild</strain>
    </source>
</reference>
<keyword evidence="3" id="KW-1185">Reference proteome</keyword>